<gene>
    <name evidence="2" type="ORF">KV110_32055</name>
</gene>
<dbReference type="Proteomes" id="UP000694257">
    <property type="component" value="Chromosome"/>
</dbReference>
<dbReference type="EMBL" id="CP078145">
    <property type="protein sequence ID" value="QXN90038.1"/>
    <property type="molecule type" value="Genomic_DNA"/>
</dbReference>
<keyword evidence="1" id="KW-0732">Signal</keyword>
<feature type="signal peptide" evidence="1">
    <location>
        <begin position="1"/>
        <end position="30"/>
    </location>
</feature>
<sequence length="154" mass="16034">MKSRTRSGLFGIAAISCLAATAGAAPTVFAAPNTPSDKLCTITYPVPDGEFTVEASSDVFAVSGNNGSFDLTLHTDARSDIGYNQKFSVTWANIDTGRNGQADTSARVQGPENVLSIPGVQTEPGRIALVLAVANNDGGQNYTNGDCSVEYQAR</sequence>
<evidence type="ECO:0000313" key="3">
    <source>
        <dbReference type="Proteomes" id="UP000694257"/>
    </source>
</evidence>
<dbReference type="RefSeq" id="WP_218470910.1">
    <property type="nucleotide sequence ID" value="NZ_BAABJN010000006.1"/>
</dbReference>
<keyword evidence="3" id="KW-1185">Reference proteome</keyword>
<evidence type="ECO:0000256" key="1">
    <source>
        <dbReference type="SAM" id="SignalP"/>
    </source>
</evidence>
<protein>
    <recommendedName>
        <fullName evidence="4">Secreted protein</fullName>
    </recommendedName>
</protein>
<evidence type="ECO:0000313" key="2">
    <source>
        <dbReference type="EMBL" id="QXN90038.1"/>
    </source>
</evidence>
<name>A0ABX8RK66_NOCIO</name>
<organism evidence="2 3">
    <name type="scientific">Nocardia iowensis</name>
    <dbReference type="NCBI Taxonomy" id="204891"/>
    <lineage>
        <taxon>Bacteria</taxon>
        <taxon>Bacillati</taxon>
        <taxon>Actinomycetota</taxon>
        <taxon>Actinomycetes</taxon>
        <taxon>Mycobacteriales</taxon>
        <taxon>Nocardiaceae</taxon>
        <taxon>Nocardia</taxon>
    </lineage>
</organism>
<reference evidence="2 3" key="1">
    <citation type="submission" date="2021-07" db="EMBL/GenBank/DDBJ databases">
        <title>Whole Genome Sequence of Nocardia Iowensis.</title>
        <authorList>
            <person name="Lamm A."/>
            <person name="Collins-Fairclough A.M."/>
            <person name="Bunk B."/>
            <person name="Sproer C."/>
        </authorList>
    </citation>
    <scope>NUCLEOTIDE SEQUENCE [LARGE SCALE GENOMIC DNA]</scope>
    <source>
        <strain evidence="2 3">NRRL 5646</strain>
    </source>
</reference>
<proteinExistence type="predicted"/>
<accession>A0ABX8RK66</accession>
<feature type="chain" id="PRO_5045266182" description="Secreted protein" evidence="1">
    <location>
        <begin position="31"/>
        <end position="154"/>
    </location>
</feature>
<evidence type="ECO:0008006" key="4">
    <source>
        <dbReference type="Google" id="ProtNLM"/>
    </source>
</evidence>
<dbReference type="PROSITE" id="PS51257">
    <property type="entry name" value="PROKAR_LIPOPROTEIN"/>
    <property type="match status" value="1"/>
</dbReference>